<organism evidence="3 4">
    <name type="scientific">Lysobacter hankyongensis</name>
    <dbReference type="NCBI Taxonomy" id="1176535"/>
    <lineage>
        <taxon>Bacteria</taxon>
        <taxon>Pseudomonadati</taxon>
        <taxon>Pseudomonadota</taxon>
        <taxon>Gammaproteobacteria</taxon>
        <taxon>Lysobacterales</taxon>
        <taxon>Lysobacteraceae</taxon>
        <taxon>Lysobacter</taxon>
    </lineage>
</organism>
<gene>
    <name evidence="3" type="ORF">GCM10023307_20440</name>
</gene>
<evidence type="ECO:0000256" key="1">
    <source>
        <dbReference type="SAM" id="Phobius"/>
    </source>
</evidence>
<dbReference type="Proteomes" id="UP001499959">
    <property type="component" value="Unassembled WGS sequence"/>
</dbReference>
<dbReference type="Pfam" id="PF13163">
    <property type="entry name" value="DUF3999"/>
    <property type="match status" value="1"/>
</dbReference>
<feature type="transmembrane region" description="Helical" evidence="1">
    <location>
        <begin position="450"/>
        <end position="471"/>
    </location>
</feature>
<accession>A0ABP9BFX4</accession>
<evidence type="ECO:0000313" key="3">
    <source>
        <dbReference type="EMBL" id="GAA4794712.1"/>
    </source>
</evidence>
<keyword evidence="1" id="KW-0472">Membrane</keyword>
<feature type="chain" id="PRO_5045157135" evidence="2">
    <location>
        <begin position="31"/>
        <end position="480"/>
    </location>
</feature>
<reference evidence="4" key="1">
    <citation type="journal article" date="2019" name="Int. J. Syst. Evol. Microbiol.">
        <title>The Global Catalogue of Microorganisms (GCM) 10K type strain sequencing project: providing services to taxonomists for standard genome sequencing and annotation.</title>
        <authorList>
            <consortium name="The Broad Institute Genomics Platform"/>
            <consortium name="The Broad Institute Genome Sequencing Center for Infectious Disease"/>
            <person name="Wu L."/>
            <person name="Ma J."/>
        </authorList>
    </citation>
    <scope>NUCLEOTIDE SEQUENCE [LARGE SCALE GENOMIC DNA]</scope>
    <source>
        <strain evidence="4">JCM 18204</strain>
    </source>
</reference>
<feature type="signal peptide" evidence="2">
    <location>
        <begin position="1"/>
        <end position="30"/>
    </location>
</feature>
<evidence type="ECO:0000313" key="4">
    <source>
        <dbReference type="Proteomes" id="UP001499959"/>
    </source>
</evidence>
<dbReference type="RefSeq" id="WP_345303224.1">
    <property type="nucleotide sequence ID" value="NZ_BAABJE010000010.1"/>
</dbReference>
<keyword evidence="1" id="KW-0812">Transmembrane</keyword>
<comment type="caution">
    <text evidence="3">The sequence shown here is derived from an EMBL/GenBank/DDBJ whole genome shotgun (WGS) entry which is preliminary data.</text>
</comment>
<keyword evidence="4" id="KW-1185">Reference proteome</keyword>
<sequence length="480" mass="52344">MKANRRYGCPIASLALTALVVFAAALPAQAAKPEDYAYRWPLKTDGQNAAWQFELTPEVYAALVDAEQRDFAVFNADGQPVPVARLTVDPAARPGVADVALPVFALPRRADAAQGGDDVSLRLERDDTGRLHLLQLDAVANASAAPAMIDYVMDADLNRDPRRPATVDRLELRWPERGDVRARFAVEGSDDLEHWQPLVDAAAVVSLRRDGAVLQRRDIALPTTALRYLRLRQLDGDPLPGLQVEARRTRAGASVPQWRRLRADFVDSAADEFGKGEIYRYRLPAALPVGRLQIGLGTDNATAEVIVDGLTGGTSGGTVTWVPIGRTLLFRLRQGELRIDNDDYVMTVPLTAKEWRLRSPVRLNPTPTMEVAYLPDRFVFLAQGRGPYTLAAGSRSARRDALPVEQALAPLRAQLGAEWTPPLAELGARADAAGARAYDDAPVPVDWRRWMLWGFLVLGAAVVGGFALTLLRTKSSAAQG</sequence>
<evidence type="ECO:0000256" key="2">
    <source>
        <dbReference type="SAM" id="SignalP"/>
    </source>
</evidence>
<dbReference type="EMBL" id="BAABJE010000010">
    <property type="protein sequence ID" value="GAA4794712.1"/>
    <property type="molecule type" value="Genomic_DNA"/>
</dbReference>
<dbReference type="InterPro" id="IPR025060">
    <property type="entry name" value="DUF3999"/>
</dbReference>
<protein>
    <submittedName>
        <fullName evidence="3">DUF3999 domain-containing protein</fullName>
    </submittedName>
</protein>
<proteinExistence type="predicted"/>
<name>A0ABP9BFX4_9GAMM</name>
<keyword evidence="1" id="KW-1133">Transmembrane helix</keyword>
<keyword evidence="2" id="KW-0732">Signal</keyword>